<accession>A0ABU4HRX9</accession>
<dbReference type="EMBL" id="JAWSTH010000046">
    <property type="protein sequence ID" value="MDW5596065.1"/>
    <property type="molecule type" value="Genomic_DNA"/>
</dbReference>
<dbReference type="PANTHER" id="PTHR40114">
    <property type="entry name" value="SLR0698 PROTEIN"/>
    <property type="match status" value="1"/>
</dbReference>
<evidence type="ECO:0000259" key="1">
    <source>
        <dbReference type="PROSITE" id="PS51707"/>
    </source>
</evidence>
<name>A0ABU4HRX9_9ACTN</name>
<dbReference type="PANTHER" id="PTHR40114:SF1">
    <property type="entry name" value="SLR0698 PROTEIN"/>
    <property type="match status" value="1"/>
</dbReference>
<proteinExistence type="predicted"/>
<protein>
    <submittedName>
        <fullName evidence="2">CYTH domain-containing protein</fullName>
    </submittedName>
</protein>
<sequence length="155" mass="17159">MAEEIERKFVLDAPPQGLDDHPSVAIEQGYLALDGDVEVRVRRRGEHAFLTVKSGGGRRRVEQELAIGLEQFGALWPLTDGRRISKRRYLVPAPDGLQFEVDVYGGALDGLVVAEVEFPDDAAADAFSGPEWLGREVTDDPRWKNQALALHGRPE</sequence>
<dbReference type="PIRSF" id="PIRSF016487">
    <property type="entry name" value="CYTH_UCP016487"/>
    <property type="match status" value="1"/>
</dbReference>
<gene>
    <name evidence="2" type="ORF">R7226_17090</name>
</gene>
<dbReference type="InterPro" id="IPR023577">
    <property type="entry name" value="CYTH_domain"/>
</dbReference>
<dbReference type="CDD" id="cd07761">
    <property type="entry name" value="CYTH-like_CthTTM-like"/>
    <property type="match status" value="1"/>
</dbReference>
<dbReference type="InterPro" id="IPR033469">
    <property type="entry name" value="CYTH-like_dom_sf"/>
</dbReference>
<feature type="domain" description="CYTH" evidence="1">
    <location>
        <begin position="2"/>
        <end position="150"/>
    </location>
</feature>
<keyword evidence="3" id="KW-1185">Reference proteome</keyword>
<dbReference type="Pfam" id="PF01928">
    <property type="entry name" value="CYTH"/>
    <property type="match status" value="1"/>
</dbReference>
<comment type="caution">
    <text evidence="2">The sequence shown here is derived from an EMBL/GenBank/DDBJ whole genome shotgun (WGS) entry which is preliminary data.</text>
</comment>
<dbReference type="RefSeq" id="WP_318598443.1">
    <property type="nucleotide sequence ID" value="NZ_JAWSTH010000046.1"/>
</dbReference>
<dbReference type="Gene3D" id="2.40.320.10">
    <property type="entry name" value="Hypothetical Protein Pfu-838710-001"/>
    <property type="match status" value="1"/>
</dbReference>
<organism evidence="2 3">
    <name type="scientific">Conexibacter stalactiti</name>
    <dbReference type="NCBI Taxonomy" id="1940611"/>
    <lineage>
        <taxon>Bacteria</taxon>
        <taxon>Bacillati</taxon>
        <taxon>Actinomycetota</taxon>
        <taxon>Thermoleophilia</taxon>
        <taxon>Solirubrobacterales</taxon>
        <taxon>Conexibacteraceae</taxon>
        <taxon>Conexibacter</taxon>
    </lineage>
</organism>
<evidence type="ECO:0000313" key="3">
    <source>
        <dbReference type="Proteomes" id="UP001284601"/>
    </source>
</evidence>
<dbReference type="InterPro" id="IPR012042">
    <property type="entry name" value="NeuTTM/CthTTM-like"/>
</dbReference>
<dbReference type="Proteomes" id="UP001284601">
    <property type="component" value="Unassembled WGS sequence"/>
</dbReference>
<reference evidence="3" key="1">
    <citation type="submission" date="2023-07" db="EMBL/GenBank/DDBJ databases">
        <title>Conexibacter stalactiti sp. nov., isolated from stalactites in a lava cave and emended description of the genus Conexibacter.</title>
        <authorList>
            <person name="Lee S.D."/>
        </authorList>
    </citation>
    <scope>NUCLEOTIDE SEQUENCE [LARGE SCALE GENOMIC DNA]</scope>
    <source>
        <strain evidence="3">KCTC 39840</strain>
    </source>
</reference>
<evidence type="ECO:0000313" key="2">
    <source>
        <dbReference type="EMBL" id="MDW5596065.1"/>
    </source>
</evidence>
<dbReference type="SMART" id="SM01118">
    <property type="entry name" value="CYTH"/>
    <property type="match status" value="1"/>
</dbReference>
<dbReference type="PROSITE" id="PS51707">
    <property type="entry name" value="CYTH"/>
    <property type="match status" value="1"/>
</dbReference>
<dbReference type="SUPFAM" id="SSF55154">
    <property type="entry name" value="CYTH-like phosphatases"/>
    <property type="match status" value="1"/>
</dbReference>